<comment type="similarity">
    <text evidence="7">Belongs to the PINc/VapC protein family.</text>
</comment>
<gene>
    <name evidence="9" type="ORF">MNBD_GAMMA26-1597</name>
</gene>
<dbReference type="SUPFAM" id="SSF88723">
    <property type="entry name" value="PIN domain-like"/>
    <property type="match status" value="1"/>
</dbReference>
<proteinExistence type="inferred from homology"/>
<dbReference type="InterPro" id="IPR022907">
    <property type="entry name" value="VapC_family"/>
</dbReference>
<dbReference type="HAMAP" id="MF_00265">
    <property type="entry name" value="VapC_Nob1"/>
    <property type="match status" value="1"/>
</dbReference>
<dbReference type="GO" id="GO:0046872">
    <property type="term" value="F:metal ion binding"/>
    <property type="evidence" value="ECO:0007669"/>
    <property type="project" value="UniProtKB-KW"/>
</dbReference>
<keyword evidence="5" id="KW-0378">Hydrolase</keyword>
<evidence type="ECO:0000256" key="1">
    <source>
        <dbReference type="ARBA" id="ARBA00001946"/>
    </source>
</evidence>
<dbReference type="PANTHER" id="PTHR33653">
    <property type="entry name" value="RIBONUCLEASE VAPC2"/>
    <property type="match status" value="1"/>
</dbReference>
<dbReference type="GO" id="GO:0016787">
    <property type="term" value="F:hydrolase activity"/>
    <property type="evidence" value="ECO:0007669"/>
    <property type="project" value="UniProtKB-KW"/>
</dbReference>
<dbReference type="InterPro" id="IPR002716">
    <property type="entry name" value="PIN_dom"/>
</dbReference>
<dbReference type="PANTHER" id="PTHR33653:SF1">
    <property type="entry name" value="RIBONUCLEASE VAPC2"/>
    <property type="match status" value="1"/>
</dbReference>
<dbReference type="GO" id="GO:0004540">
    <property type="term" value="F:RNA nuclease activity"/>
    <property type="evidence" value="ECO:0007669"/>
    <property type="project" value="InterPro"/>
</dbReference>
<evidence type="ECO:0000256" key="4">
    <source>
        <dbReference type="ARBA" id="ARBA00022723"/>
    </source>
</evidence>
<evidence type="ECO:0000256" key="2">
    <source>
        <dbReference type="ARBA" id="ARBA00022649"/>
    </source>
</evidence>
<dbReference type="CDD" id="cd18753">
    <property type="entry name" value="PIN_VapC4-5_FitB-like"/>
    <property type="match status" value="1"/>
</dbReference>
<keyword evidence="6" id="KW-0460">Magnesium</keyword>
<evidence type="ECO:0000256" key="3">
    <source>
        <dbReference type="ARBA" id="ARBA00022722"/>
    </source>
</evidence>
<protein>
    <recommendedName>
        <fullName evidence="8">PIN domain-containing protein</fullName>
    </recommendedName>
</protein>
<evidence type="ECO:0000313" key="9">
    <source>
        <dbReference type="EMBL" id="VAX05514.1"/>
    </source>
</evidence>
<evidence type="ECO:0000256" key="5">
    <source>
        <dbReference type="ARBA" id="ARBA00022801"/>
    </source>
</evidence>
<evidence type="ECO:0000259" key="8">
    <source>
        <dbReference type="Pfam" id="PF01850"/>
    </source>
</evidence>
<keyword evidence="2" id="KW-1277">Toxin-antitoxin system</keyword>
<dbReference type="Pfam" id="PF01850">
    <property type="entry name" value="PIN"/>
    <property type="match status" value="1"/>
</dbReference>
<comment type="cofactor">
    <cofactor evidence="1">
        <name>Mg(2+)</name>
        <dbReference type="ChEBI" id="CHEBI:18420"/>
    </cofactor>
</comment>
<dbReference type="Gene3D" id="3.40.50.1010">
    <property type="entry name" value="5'-nuclease"/>
    <property type="match status" value="1"/>
</dbReference>
<accession>A0A3B1B0I8</accession>
<dbReference type="AlphaFoldDB" id="A0A3B1B0I8"/>
<name>A0A3B1B0I8_9ZZZZ</name>
<organism evidence="9">
    <name type="scientific">hydrothermal vent metagenome</name>
    <dbReference type="NCBI Taxonomy" id="652676"/>
    <lineage>
        <taxon>unclassified sequences</taxon>
        <taxon>metagenomes</taxon>
        <taxon>ecological metagenomes</taxon>
    </lineage>
</organism>
<evidence type="ECO:0000256" key="6">
    <source>
        <dbReference type="ARBA" id="ARBA00022842"/>
    </source>
</evidence>
<feature type="domain" description="PIN" evidence="8">
    <location>
        <begin position="4"/>
        <end position="123"/>
    </location>
</feature>
<reference evidence="9" key="1">
    <citation type="submission" date="2018-06" db="EMBL/GenBank/DDBJ databases">
        <authorList>
            <person name="Zhirakovskaya E."/>
        </authorList>
    </citation>
    <scope>NUCLEOTIDE SEQUENCE</scope>
</reference>
<keyword evidence="3" id="KW-0540">Nuclease</keyword>
<evidence type="ECO:0000256" key="7">
    <source>
        <dbReference type="ARBA" id="ARBA00038093"/>
    </source>
</evidence>
<sequence length="129" mass="14568">MKLLLDTNAYSALMQGQSEVVERVRKAERVLISSIVAGELMFGFRNGNRVEQNLTQFKDFLASPLVDLLPVTLTTADRFSRITLALRKKGRPIPTNDIWIAAHTLETGADILSYDRHFEEIDGLPWIPL</sequence>
<dbReference type="EMBL" id="UOFX01000006">
    <property type="protein sequence ID" value="VAX05514.1"/>
    <property type="molecule type" value="Genomic_DNA"/>
</dbReference>
<dbReference type="InterPro" id="IPR050556">
    <property type="entry name" value="Type_II_TA_system_RNase"/>
</dbReference>
<keyword evidence="4" id="KW-0479">Metal-binding</keyword>
<dbReference type="InterPro" id="IPR029060">
    <property type="entry name" value="PIN-like_dom_sf"/>
</dbReference>